<sequence length="141" mass="15974">MDFMNERQPFYQQTRMLMVAGRVGEFDLWVTAPQVVDLVYLLSEGGKPELLPRAMERIRGLRTFVQVADLTAANVDRMLASSGQNPEGQLMVNAAIDLRADFLLTHEPDGLENGLVKVTNVPGMFEWLCENRDLDYTQIEI</sequence>
<evidence type="ECO:0000313" key="2">
    <source>
        <dbReference type="Proteomes" id="UP000253792"/>
    </source>
</evidence>
<dbReference type="AlphaFoldDB" id="A0A369LCP7"/>
<accession>A0A369LCP7</accession>
<keyword evidence="2" id="KW-1185">Reference proteome</keyword>
<dbReference type="STRING" id="1034345.GCA_000236865_00790"/>
<name>A0A369LCP7_9ACTN</name>
<comment type="caution">
    <text evidence="1">The sequence shown here is derived from an EMBL/GenBank/DDBJ whole genome shotgun (WGS) entry which is preliminary data.</text>
</comment>
<evidence type="ECO:0000313" key="1">
    <source>
        <dbReference type="EMBL" id="RDB55778.1"/>
    </source>
</evidence>
<dbReference type="EMBL" id="PPTP01000004">
    <property type="protein sequence ID" value="RDB55778.1"/>
    <property type="molecule type" value="Genomic_DNA"/>
</dbReference>
<dbReference type="Proteomes" id="UP000253792">
    <property type="component" value="Unassembled WGS sequence"/>
</dbReference>
<reference evidence="1 2" key="1">
    <citation type="journal article" date="2018" name="Elife">
        <title>Discovery and characterization of a prevalent human gut bacterial enzyme sufficient for the inactivation of a family of plant toxins.</title>
        <authorList>
            <person name="Koppel N."/>
            <person name="Bisanz J.E."/>
            <person name="Pandelia M.E."/>
            <person name="Turnbaugh P.J."/>
            <person name="Balskus E.P."/>
        </authorList>
    </citation>
    <scope>NUCLEOTIDE SEQUENCE [LARGE SCALE GENOMIC DNA]</scope>
    <source>
        <strain evidence="2">anaerobia AP69FAA</strain>
    </source>
</reference>
<organism evidence="1 2">
    <name type="scientific">Senegalimassilia anaerobia</name>
    <dbReference type="NCBI Taxonomy" id="1473216"/>
    <lineage>
        <taxon>Bacteria</taxon>
        <taxon>Bacillati</taxon>
        <taxon>Actinomycetota</taxon>
        <taxon>Coriobacteriia</taxon>
        <taxon>Coriobacteriales</taxon>
        <taxon>Coriobacteriaceae</taxon>
        <taxon>Senegalimassilia</taxon>
    </lineage>
</organism>
<gene>
    <name evidence="1" type="ORF">C1880_06125</name>
</gene>
<proteinExistence type="predicted"/>
<protein>
    <submittedName>
        <fullName evidence="1">PIN domain nuclease</fullName>
    </submittedName>
</protein>